<protein>
    <submittedName>
        <fullName evidence="2">Bifunctional non-homologous end joining protein LigD</fullName>
        <ecNumber evidence="2">6.5.1.1</ecNumber>
    </submittedName>
</protein>
<name>A0ABX0T611_9PSEU</name>
<reference evidence="2 3" key="1">
    <citation type="submission" date="2020-03" db="EMBL/GenBank/DDBJ databases">
        <title>Sequencing the genomes of 1000 actinobacteria strains.</title>
        <authorList>
            <person name="Klenk H.-P."/>
        </authorList>
    </citation>
    <scope>NUCLEOTIDE SEQUENCE [LARGE SCALE GENOMIC DNA]</scope>
    <source>
        <strain evidence="2 3">DSM 45668</strain>
    </source>
</reference>
<dbReference type="InterPro" id="IPR052171">
    <property type="entry name" value="NHEJ_LigD"/>
</dbReference>
<evidence type="ECO:0000313" key="3">
    <source>
        <dbReference type="Proteomes" id="UP000754495"/>
    </source>
</evidence>
<dbReference type="CDD" id="cd04861">
    <property type="entry name" value="LigD_Pol_like"/>
    <property type="match status" value="1"/>
</dbReference>
<dbReference type="Proteomes" id="UP000754495">
    <property type="component" value="Unassembled WGS sequence"/>
</dbReference>
<sequence length="295" mass="32358">MNPADIEVSRPGKVFYPDGPVTKGDVVAYYRRVADVMVPHLRGRPLTLRRFPDGIGGDGWFQKEAPDWFPDWIRVESVPTRDGGSVHHVVCDDAATLVYLANQAVLEFHVWTSTVDEPGRPDLVVIDLDPPAGVGVAELRGVARHARDVLGSLGLTAFVQTTGGRGFHVVAPLDRTSDHEVVLSFAREVADFLAAEDPARLTTQQRKSNRGDRIFLDVNRNGYAQTFVAPYSLRARPGAAVATPVDWAELGRAAPDGFDLRRVPRRLARKADPWRDLGVRAGSAAKALDRLTREA</sequence>
<evidence type="ECO:0000259" key="1">
    <source>
        <dbReference type="Pfam" id="PF21686"/>
    </source>
</evidence>
<comment type="caution">
    <text evidence="2">The sequence shown here is derived from an EMBL/GenBank/DDBJ whole genome shotgun (WGS) entry which is preliminary data.</text>
</comment>
<dbReference type="PANTHER" id="PTHR42705:SF2">
    <property type="entry name" value="BIFUNCTIONAL NON-HOMOLOGOUS END JOINING PROTEIN LIGD"/>
    <property type="match status" value="1"/>
</dbReference>
<dbReference type="PANTHER" id="PTHR42705">
    <property type="entry name" value="BIFUNCTIONAL NON-HOMOLOGOUS END JOINING PROTEIN LIGD"/>
    <property type="match status" value="1"/>
</dbReference>
<keyword evidence="3" id="KW-1185">Reference proteome</keyword>
<dbReference type="InterPro" id="IPR014145">
    <property type="entry name" value="LigD_pol_dom"/>
</dbReference>
<accession>A0ABX0T611</accession>
<dbReference type="Pfam" id="PF21686">
    <property type="entry name" value="LigD_Prim-Pol"/>
    <property type="match status" value="1"/>
</dbReference>
<dbReference type="RefSeq" id="WP_313886265.1">
    <property type="nucleotide sequence ID" value="NZ_JAANOU010000001.1"/>
</dbReference>
<feature type="domain" description="DNA ligase D polymerase" evidence="1">
    <location>
        <begin position="22"/>
        <end position="274"/>
    </location>
</feature>
<gene>
    <name evidence="2" type="ORF">FHX46_005560</name>
</gene>
<dbReference type="EC" id="6.5.1.1" evidence="2"/>
<proteinExistence type="predicted"/>
<organism evidence="2 3">
    <name type="scientific">Amycolatopsis viridis</name>
    <dbReference type="NCBI Taxonomy" id="185678"/>
    <lineage>
        <taxon>Bacteria</taxon>
        <taxon>Bacillati</taxon>
        <taxon>Actinomycetota</taxon>
        <taxon>Actinomycetes</taxon>
        <taxon>Pseudonocardiales</taxon>
        <taxon>Pseudonocardiaceae</taxon>
        <taxon>Amycolatopsis</taxon>
    </lineage>
</organism>
<evidence type="ECO:0000313" key="2">
    <source>
        <dbReference type="EMBL" id="NIH83030.1"/>
    </source>
</evidence>
<dbReference type="EMBL" id="JAANOU010000001">
    <property type="protein sequence ID" value="NIH83030.1"/>
    <property type="molecule type" value="Genomic_DNA"/>
</dbReference>
<dbReference type="GO" id="GO:0003910">
    <property type="term" value="F:DNA ligase (ATP) activity"/>
    <property type="evidence" value="ECO:0007669"/>
    <property type="project" value="UniProtKB-EC"/>
</dbReference>
<dbReference type="NCBIfam" id="TIGR02778">
    <property type="entry name" value="ligD_pol"/>
    <property type="match status" value="1"/>
</dbReference>
<dbReference type="Gene3D" id="3.90.920.10">
    <property type="entry name" value="DNA primase, PRIM domain"/>
    <property type="match status" value="1"/>
</dbReference>
<keyword evidence="2" id="KW-0436">Ligase</keyword>